<proteinExistence type="predicted"/>
<organism evidence="1">
    <name type="scientific">uncultured Caudovirales phage</name>
    <dbReference type="NCBI Taxonomy" id="2100421"/>
    <lineage>
        <taxon>Viruses</taxon>
        <taxon>Duplodnaviria</taxon>
        <taxon>Heunggongvirae</taxon>
        <taxon>Uroviricota</taxon>
        <taxon>Caudoviricetes</taxon>
        <taxon>Peduoviridae</taxon>
        <taxon>Maltschvirus</taxon>
        <taxon>Maltschvirus maltsch</taxon>
    </lineage>
</organism>
<reference evidence="1" key="1">
    <citation type="submission" date="2020-05" db="EMBL/GenBank/DDBJ databases">
        <authorList>
            <person name="Chiriac C."/>
            <person name="Salcher M."/>
            <person name="Ghai R."/>
            <person name="Kavagutti S V."/>
        </authorList>
    </citation>
    <scope>NUCLEOTIDE SEQUENCE</scope>
</reference>
<gene>
    <name evidence="1" type="ORF">UFOVP1419_23</name>
</gene>
<dbReference type="EMBL" id="LR797377">
    <property type="protein sequence ID" value="CAB4211782.1"/>
    <property type="molecule type" value="Genomic_DNA"/>
</dbReference>
<dbReference type="Pfam" id="PF21825">
    <property type="entry name" value="crAss001_48"/>
    <property type="match status" value="1"/>
</dbReference>
<protein>
    <submittedName>
        <fullName evidence="1">Uncharacterized protein</fullName>
    </submittedName>
</protein>
<name>A0A6J5SDX0_9CAUD</name>
<sequence length="147" mass="16835">MEPHQERVVAEQSDLSEKWGKLICFIETPDFSKLNGAEQSRLKRQAVIMRDYIEVLNERIGSFSKAACTVRGGIVSGLSAVDYMLKINRDCLKRHLLPVREHLRIIAMTCQHEERKGIRDLFDHVANAVDALQSMVDEITAEQEELR</sequence>
<dbReference type="InterPro" id="IPR054052">
    <property type="entry name" value="Y16Q-like"/>
</dbReference>
<evidence type="ECO:0000313" key="1">
    <source>
        <dbReference type="EMBL" id="CAB4211782.1"/>
    </source>
</evidence>
<accession>A0A6J5SDX0</accession>